<evidence type="ECO:0000313" key="2">
    <source>
        <dbReference type="Proteomes" id="UP001374535"/>
    </source>
</evidence>
<evidence type="ECO:0000313" key="1">
    <source>
        <dbReference type="EMBL" id="WVY92836.1"/>
    </source>
</evidence>
<keyword evidence="2" id="KW-1185">Reference proteome</keyword>
<dbReference type="AlphaFoldDB" id="A0AAQ3MKD4"/>
<proteinExistence type="predicted"/>
<dbReference type="EMBL" id="CP144691">
    <property type="protein sequence ID" value="WVY92836.1"/>
    <property type="molecule type" value="Genomic_DNA"/>
</dbReference>
<name>A0AAQ3MKD4_VIGMU</name>
<organism evidence="1 2">
    <name type="scientific">Vigna mungo</name>
    <name type="common">Black gram</name>
    <name type="synonym">Phaseolus mungo</name>
    <dbReference type="NCBI Taxonomy" id="3915"/>
    <lineage>
        <taxon>Eukaryota</taxon>
        <taxon>Viridiplantae</taxon>
        <taxon>Streptophyta</taxon>
        <taxon>Embryophyta</taxon>
        <taxon>Tracheophyta</taxon>
        <taxon>Spermatophyta</taxon>
        <taxon>Magnoliopsida</taxon>
        <taxon>eudicotyledons</taxon>
        <taxon>Gunneridae</taxon>
        <taxon>Pentapetalae</taxon>
        <taxon>rosids</taxon>
        <taxon>fabids</taxon>
        <taxon>Fabales</taxon>
        <taxon>Fabaceae</taxon>
        <taxon>Papilionoideae</taxon>
        <taxon>50 kb inversion clade</taxon>
        <taxon>NPAAA clade</taxon>
        <taxon>indigoferoid/millettioid clade</taxon>
        <taxon>Phaseoleae</taxon>
        <taxon>Vigna</taxon>
    </lineage>
</organism>
<gene>
    <name evidence="1" type="ORF">V8G54_031924</name>
</gene>
<protein>
    <submittedName>
        <fullName evidence="1">Uncharacterized protein</fullName>
    </submittedName>
</protein>
<reference evidence="1 2" key="1">
    <citation type="journal article" date="2023" name="Life. Sci Alliance">
        <title>Evolutionary insights into 3D genome organization and epigenetic landscape of Vigna mungo.</title>
        <authorList>
            <person name="Junaid A."/>
            <person name="Singh B."/>
            <person name="Bhatia S."/>
        </authorList>
    </citation>
    <scope>NUCLEOTIDE SEQUENCE [LARGE SCALE GENOMIC DNA]</scope>
    <source>
        <strain evidence="1">Urdbean</strain>
    </source>
</reference>
<accession>A0AAQ3MKD4</accession>
<dbReference type="Proteomes" id="UP001374535">
    <property type="component" value="Chromosome 10"/>
</dbReference>
<sequence length="144" mass="15857">MNLRVGELSEVVIDAEARIKGRRLRRALIGLIKLEGRLFILGSGDGESSLKICNLMRFRAKTSVVLAMLCRIGPMKWIWGSLQLEMVISDFVFSLQVSNGLMEKKIDDDEFGCGTKSLSAGYIGHGGNLPLLMVHEEDDDGSEA</sequence>